<feature type="compositionally biased region" description="Basic and acidic residues" evidence="1">
    <location>
        <begin position="124"/>
        <end position="133"/>
    </location>
</feature>
<protein>
    <submittedName>
        <fullName evidence="2">Uncharacterized protein</fullName>
    </submittedName>
</protein>
<comment type="caution">
    <text evidence="2">The sequence shown here is derived from an EMBL/GenBank/DDBJ whole genome shotgun (WGS) entry which is preliminary data.</text>
</comment>
<dbReference type="AlphaFoldDB" id="A0A4C1XSD5"/>
<gene>
    <name evidence="2" type="ORF">EVAR_48209_1</name>
</gene>
<accession>A0A4C1XSD5</accession>
<dbReference type="Proteomes" id="UP000299102">
    <property type="component" value="Unassembled WGS sequence"/>
</dbReference>
<name>A0A4C1XSD5_EUMVA</name>
<feature type="region of interest" description="Disordered" evidence="1">
    <location>
        <begin position="99"/>
        <end position="144"/>
    </location>
</feature>
<keyword evidence="3" id="KW-1185">Reference proteome</keyword>
<reference evidence="2 3" key="1">
    <citation type="journal article" date="2019" name="Commun. Biol.">
        <title>The bagworm genome reveals a unique fibroin gene that provides high tensile strength.</title>
        <authorList>
            <person name="Kono N."/>
            <person name="Nakamura H."/>
            <person name="Ohtoshi R."/>
            <person name="Tomita M."/>
            <person name="Numata K."/>
            <person name="Arakawa K."/>
        </authorList>
    </citation>
    <scope>NUCLEOTIDE SEQUENCE [LARGE SCALE GENOMIC DNA]</scope>
</reference>
<evidence type="ECO:0000313" key="2">
    <source>
        <dbReference type="EMBL" id="GBP66801.1"/>
    </source>
</evidence>
<sequence length="144" mass="16531">MDRSSYRPYLEPEKKILVWRPLTGTSHRGTASQEDRRPLSVARGRTVRRGKYHALGHRPMETPFAIFESEPRNINFLRISNVTSSFVVRFGFRTCERHTPQVRQPRAAATGSPGLDGTTGLRFSSDRRQQRARGDRRRGTSVYT</sequence>
<evidence type="ECO:0000256" key="1">
    <source>
        <dbReference type="SAM" id="MobiDB-lite"/>
    </source>
</evidence>
<organism evidence="2 3">
    <name type="scientific">Eumeta variegata</name>
    <name type="common">Bagworm moth</name>
    <name type="synonym">Eumeta japonica</name>
    <dbReference type="NCBI Taxonomy" id="151549"/>
    <lineage>
        <taxon>Eukaryota</taxon>
        <taxon>Metazoa</taxon>
        <taxon>Ecdysozoa</taxon>
        <taxon>Arthropoda</taxon>
        <taxon>Hexapoda</taxon>
        <taxon>Insecta</taxon>
        <taxon>Pterygota</taxon>
        <taxon>Neoptera</taxon>
        <taxon>Endopterygota</taxon>
        <taxon>Lepidoptera</taxon>
        <taxon>Glossata</taxon>
        <taxon>Ditrysia</taxon>
        <taxon>Tineoidea</taxon>
        <taxon>Psychidae</taxon>
        <taxon>Oiketicinae</taxon>
        <taxon>Eumeta</taxon>
    </lineage>
</organism>
<proteinExistence type="predicted"/>
<evidence type="ECO:0000313" key="3">
    <source>
        <dbReference type="Proteomes" id="UP000299102"/>
    </source>
</evidence>
<dbReference type="EMBL" id="BGZK01000967">
    <property type="protein sequence ID" value="GBP66801.1"/>
    <property type="molecule type" value="Genomic_DNA"/>
</dbReference>